<evidence type="ECO:0000313" key="4">
    <source>
        <dbReference type="RefSeq" id="XP_057391889.1"/>
    </source>
</evidence>
<feature type="compositionally biased region" description="Low complexity" evidence="1">
    <location>
        <begin position="57"/>
        <end position="101"/>
    </location>
</feature>
<evidence type="ECO:0000256" key="1">
    <source>
        <dbReference type="SAM" id="MobiDB-lite"/>
    </source>
</evidence>
<evidence type="ECO:0000259" key="2">
    <source>
        <dbReference type="Pfam" id="PF18608"/>
    </source>
</evidence>
<dbReference type="InterPro" id="IPR031220">
    <property type="entry name" value="XAF1_C_sf"/>
</dbReference>
<dbReference type="Pfam" id="PF18608">
    <property type="entry name" value="XAF1_C"/>
    <property type="match status" value="1"/>
</dbReference>
<proteinExistence type="predicted"/>
<gene>
    <name evidence="4" type="primary">XAF1</name>
</gene>
<protein>
    <submittedName>
        <fullName evidence="4">XIAP-associated factor 1 isoform X4</fullName>
    </submittedName>
</protein>
<reference evidence="4" key="1">
    <citation type="submission" date="2025-08" db="UniProtKB">
        <authorList>
            <consortium name="RefSeq"/>
        </authorList>
    </citation>
    <scope>IDENTIFICATION</scope>
</reference>
<keyword evidence="3" id="KW-1185">Reference proteome</keyword>
<dbReference type="Proteomes" id="UP001652580">
    <property type="component" value="Chromosome 20"/>
</dbReference>
<feature type="domain" description="XIAP-associated factor 1 C-terminal" evidence="2">
    <location>
        <begin position="201"/>
        <end position="252"/>
    </location>
</feature>
<dbReference type="InterPro" id="IPR041386">
    <property type="entry name" value="XAF1_C"/>
</dbReference>
<dbReference type="RefSeq" id="XP_057391889.1">
    <property type="nucleotide sequence ID" value="XM_057535906.1"/>
</dbReference>
<dbReference type="Gene3D" id="6.10.250.1730">
    <property type="match status" value="1"/>
</dbReference>
<name>A0ABM3SPX6_BALAC</name>
<feature type="region of interest" description="Disordered" evidence="1">
    <location>
        <begin position="152"/>
        <end position="203"/>
    </location>
</feature>
<accession>A0ABM3SPX6</accession>
<dbReference type="GeneID" id="103003199"/>
<organism evidence="3 4">
    <name type="scientific">Balaenoptera acutorostrata</name>
    <name type="common">Common minke whale</name>
    <name type="synonym">Balaena rostrata</name>
    <dbReference type="NCBI Taxonomy" id="9767"/>
    <lineage>
        <taxon>Eukaryota</taxon>
        <taxon>Metazoa</taxon>
        <taxon>Chordata</taxon>
        <taxon>Craniata</taxon>
        <taxon>Vertebrata</taxon>
        <taxon>Euteleostomi</taxon>
        <taxon>Mammalia</taxon>
        <taxon>Eutheria</taxon>
        <taxon>Laurasiatheria</taxon>
        <taxon>Artiodactyla</taxon>
        <taxon>Whippomorpha</taxon>
        <taxon>Cetacea</taxon>
        <taxon>Mysticeti</taxon>
        <taxon>Balaenopteridae</taxon>
        <taxon>Balaenoptera</taxon>
    </lineage>
</organism>
<feature type="region of interest" description="Disordered" evidence="1">
    <location>
        <begin position="1"/>
        <end position="34"/>
    </location>
</feature>
<evidence type="ECO:0000313" key="3">
    <source>
        <dbReference type="Proteomes" id="UP001652580"/>
    </source>
</evidence>
<feature type="compositionally biased region" description="Polar residues" evidence="1">
    <location>
        <begin position="180"/>
        <end position="190"/>
    </location>
</feature>
<feature type="region of interest" description="Disordered" evidence="1">
    <location>
        <begin position="51"/>
        <end position="115"/>
    </location>
</feature>
<sequence>MEVGPPGGESAPGPHCSPSQVGAPRPAPPVKWKGWGAPCVSRACRSTCWRVTRPRNARSAPSSASSVSWPCASTRWTSTSATAAGGRRSAQAAASGSRSTRWPGTEMSVGASRPGARKGREFQLLKATSAAIIATKRSQEISISTICQAAEDQTSTAEKDVRPKTKNTSRFPLLSEKSTRQAPRGTNKTTDLPLKSDGRLRASSPVEDETAYDILRRCSQCGILLPLPTLTQHQEKCWWLASSKGKQVRSSS</sequence>